<dbReference type="Gene3D" id="3.30.70.330">
    <property type="match status" value="1"/>
</dbReference>
<dbReference type="InterPro" id="IPR000504">
    <property type="entry name" value="RRM_dom"/>
</dbReference>
<dbReference type="InterPro" id="IPR012677">
    <property type="entry name" value="Nucleotide-bd_a/b_plait_sf"/>
</dbReference>
<evidence type="ECO:0000313" key="5">
    <source>
        <dbReference type="Proteomes" id="UP001221686"/>
    </source>
</evidence>
<dbReference type="SUPFAM" id="SSF54928">
    <property type="entry name" value="RNA-binding domain, RBD"/>
    <property type="match status" value="1"/>
</dbReference>
<name>A0ABT5E990_9BACT</name>
<organism evidence="4 5">
    <name type="scientific">Nannocystis bainbridge</name>
    <dbReference type="NCBI Taxonomy" id="2995303"/>
    <lineage>
        <taxon>Bacteria</taxon>
        <taxon>Pseudomonadati</taxon>
        <taxon>Myxococcota</taxon>
        <taxon>Polyangia</taxon>
        <taxon>Nannocystales</taxon>
        <taxon>Nannocystaceae</taxon>
        <taxon>Nannocystis</taxon>
    </lineage>
</organism>
<dbReference type="PANTHER" id="PTHR48027">
    <property type="entry name" value="HETEROGENEOUS NUCLEAR RIBONUCLEOPROTEIN 87F-RELATED"/>
    <property type="match status" value="1"/>
</dbReference>
<dbReference type="InterPro" id="IPR048289">
    <property type="entry name" value="RRM2_NsCP33-like"/>
</dbReference>
<dbReference type="InterPro" id="IPR035979">
    <property type="entry name" value="RBD_domain_sf"/>
</dbReference>
<keyword evidence="5" id="KW-1185">Reference proteome</keyword>
<dbReference type="EMBL" id="JAQNDL010000003">
    <property type="protein sequence ID" value="MDC0722429.1"/>
    <property type="molecule type" value="Genomic_DNA"/>
</dbReference>
<comment type="caution">
    <text evidence="4">The sequence shown here is derived from an EMBL/GenBank/DDBJ whole genome shotgun (WGS) entry which is preliminary data.</text>
</comment>
<evidence type="ECO:0000256" key="1">
    <source>
        <dbReference type="ARBA" id="ARBA00022884"/>
    </source>
</evidence>
<evidence type="ECO:0000256" key="2">
    <source>
        <dbReference type="SAM" id="MobiDB-lite"/>
    </source>
</evidence>
<dbReference type="Pfam" id="PF00076">
    <property type="entry name" value="RRM_1"/>
    <property type="match status" value="1"/>
</dbReference>
<dbReference type="RefSeq" id="WP_272090959.1">
    <property type="nucleotide sequence ID" value="NZ_JAQNDL010000003.1"/>
</dbReference>
<evidence type="ECO:0000313" key="4">
    <source>
        <dbReference type="EMBL" id="MDC0722429.1"/>
    </source>
</evidence>
<dbReference type="CDD" id="cd21608">
    <property type="entry name" value="RRM2_NsCP33_like"/>
    <property type="match status" value="1"/>
</dbReference>
<proteinExistence type="predicted"/>
<feature type="region of interest" description="Disordered" evidence="2">
    <location>
        <begin position="68"/>
        <end position="127"/>
    </location>
</feature>
<feature type="domain" description="RRM" evidence="3">
    <location>
        <begin position="3"/>
        <end position="81"/>
    </location>
</feature>
<sequence>MGNRLFVGNLSFQITDSDLQQAFQPYGAVKEVKLMTDRETGRSRGFAFVEMTSDADAKRAIEALHGASLDGRPLRVSEAEDRRSGGGGGGGGYGGGGGGGGYGGGGGGGGYGGGGGGRKPNRGGDRY</sequence>
<dbReference type="Proteomes" id="UP001221686">
    <property type="component" value="Unassembled WGS sequence"/>
</dbReference>
<feature type="compositionally biased region" description="Gly residues" evidence="2">
    <location>
        <begin position="85"/>
        <end position="118"/>
    </location>
</feature>
<dbReference type="SMART" id="SM00361">
    <property type="entry name" value="RRM_1"/>
    <property type="match status" value="1"/>
</dbReference>
<dbReference type="PROSITE" id="PS50102">
    <property type="entry name" value="RRM"/>
    <property type="match status" value="1"/>
</dbReference>
<gene>
    <name evidence="4" type="ORF">POL25_36405</name>
</gene>
<protein>
    <submittedName>
        <fullName evidence="4">RNA-binding protein</fullName>
    </submittedName>
</protein>
<feature type="compositionally biased region" description="Basic and acidic residues" evidence="2">
    <location>
        <begin position="72"/>
        <end position="84"/>
    </location>
</feature>
<accession>A0ABT5E990</accession>
<dbReference type="InterPro" id="IPR052462">
    <property type="entry name" value="SLIRP/GR-RBP-like"/>
</dbReference>
<dbReference type="SMART" id="SM00360">
    <property type="entry name" value="RRM"/>
    <property type="match status" value="1"/>
</dbReference>
<reference evidence="4 5" key="1">
    <citation type="submission" date="2022-11" db="EMBL/GenBank/DDBJ databases">
        <title>Minimal conservation of predation-associated metabolite biosynthetic gene clusters underscores biosynthetic potential of Myxococcota including descriptions for ten novel species: Archangium lansinium sp. nov., Myxococcus landrumus sp. nov., Nannocystis bai.</title>
        <authorList>
            <person name="Ahearne A."/>
            <person name="Stevens C."/>
            <person name="Dowd S."/>
        </authorList>
    </citation>
    <scope>NUCLEOTIDE SEQUENCE [LARGE SCALE GENOMIC DNA]</scope>
    <source>
        <strain evidence="4 5">BB15-2</strain>
    </source>
</reference>
<keyword evidence="1" id="KW-0694">RNA-binding</keyword>
<evidence type="ECO:0000259" key="3">
    <source>
        <dbReference type="PROSITE" id="PS50102"/>
    </source>
</evidence>
<dbReference type="InterPro" id="IPR003954">
    <property type="entry name" value="RRM_euk-type"/>
</dbReference>